<evidence type="ECO:0000256" key="10">
    <source>
        <dbReference type="SAM" id="MobiDB-lite"/>
    </source>
</evidence>
<dbReference type="InterPro" id="IPR003593">
    <property type="entry name" value="AAA+_ATPase"/>
</dbReference>
<comment type="similarity">
    <text evidence="2">Belongs to the ABC transporter superfamily. ABCG family. PDR (TC 3.A.1.205) subfamily.</text>
</comment>
<comment type="subcellular location">
    <subcellularLocation>
        <location evidence="1">Membrane</location>
        <topology evidence="1">Multi-pass membrane protein</topology>
    </subcellularLocation>
</comment>
<evidence type="ECO:0000256" key="3">
    <source>
        <dbReference type="ARBA" id="ARBA00022448"/>
    </source>
</evidence>
<dbReference type="Gene3D" id="3.40.50.300">
    <property type="entry name" value="P-loop containing nucleotide triphosphate hydrolases"/>
    <property type="match status" value="2"/>
</dbReference>
<evidence type="ECO:0000256" key="6">
    <source>
        <dbReference type="ARBA" id="ARBA00022741"/>
    </source>
</evidence>
<dbReference type="EMBL" id="KI394998">
    <property type="protein sequence ID" value="ERM99499.1"/>
    <property type="molecule type" value="Genomic_DNA"/>
</dbReference>
<dbReference type="HOGENOM" id="CLU_000604_35_6_1"/>
<dbReference type="SMART" id="SM00382">
    <property type="entry name" value="AAA"/>
    <property type="match status" value="2"/>
</dbReference>
<feature type="transmembrane region" description="Helical" evidence="11">
    <location>
        <begin position="1259"/>
        <end position="1279"/>
    </location>
</feature>
<proteinExistence type="inferred from homology"/>
<keyword evidence="9 11" id="KW-0472">Membrane</keyword>
<feature type="transmembrane region" description="Helical" evidence="11">
    <location>
        <begin position="1286"/>
        <end position="1305"/>
    </location>
</feature>
<feature type="domain" description="ABC transporter" evidence="12">
    <location>
        <begin position="774"/>
        <end position="1022"/>
    </location>
</feature>
<dbReference type="PANTHER" id="PTHR19241">
    <property type="entry name" value="ATP-BINDING CASSETTE TRANSPORTER"/>
    <property type="match status" value="1"/>
</dbReference>
<dbReference type="InterPro" id="IPR029481">
    <property type="entry name" value="ABC_trans_N"/>
</dbReference>
<evidence type="ECO:0000256" key="8">
    <source>
        <dbReference type="ARBA" id="ARBA00022989"/>
    </source>
</evidence>
<dbReference type="Pfam" id="PF19055">
    <property type="entry name" value="ABC2_membrane_7"/>
    <property type="match status" value="1"/>
</dbReference>
<dbReference type="PROSITE" id="PS50893">
    <property type="entry name" value="ABC_TRANSPORTER_2"/>
    <property type="match status" value="2"/>
</dbReference>
<evidence type="ECO:0000256" key="9">
    <source>
        <dbReference type="ARBA" id="ARBA00023136"/>
    </source>
</evidence>
<feature type="compositionally biased region" description="Acidic residues" evidence="10">
    <location>
        <begin position="11"/>
        <end position="22"/>
    </location>
</feature>
<dbReference type="GO" id="GO:0016887">
    <property type="term" value="F:ATP hydrolysis activity"/>
    <property type="evidence" value="ECO:0007669"/>
    <property type="project" value="InterPro"/>
</dbReference>
<dbReference type="InterPro" id="IPR013525">
    <property type="entry name" value="ABC2_TM"/>
</dbReference>
<dbReference type="CDD" id="cd03233">
    <property type="entry name" value="ABCG_PDR_domain1"/>
    <property type="match status" value="1"/>
</dbReference>
<dbReference type="InterPro" id="IPR034003">
    <property type="entry name" value="ABCG_PDR_2"/>
</dbReference>
<dbReference type="Proteomes" id="UP000017836">
    <property type="component" value="Unassembled WGS sequence"/>
</dbReference>
<protein>
    <recommendedName>
        <fullName evidence="12">ABC transporter domain-containing protein</fullName>
    </recommendedName>
</protein>
<reference evidence="14" key="1">
    <citation type="journal article" date="2013" name="Science">
        <title>The Amborella genome and the evolution of flowering plants.</title>
        <authorList>
            <consortium name="Amborella Genome Project"/>
        </authorList>
    </citation>
    <scope>NUCLEOTIDE SEQUENCE [LARGE SCALE GENOMIC DNA]</scope>
</reference>
<evidence type="ECO:0000256" key="11">
    <source>
        <dbReference type="SAM" id="Phobius"/>
    </source>
</evidence>
<dbReference type="eggNOG" id="KOG0065">
    <property type="taxonomic scope" value="Eukaryota"/>
</dbReference>
<keyword evidence="5" id="KW-0677">Repeat</keyword>
<evidence type="ECO:0000256" key="5">
    <source>
        <dbReference type="ARBA" id="ARBA00022737"/>
    </source>
</evidence>
<dbReference type="Pfam" id="PF08370">
    <property type="entry name" value="PDR_assoc"/>
    <property type="match status" value="1"/>
</dbReference>
<gene>
    <name evidence="13" type="ORF">AMTR_s00088p00030260</name>
</gene>
<dbReference type="SUPFAM" id="SSF52540">
    <property type="entry name" value="P-loop containing nucleoside triphosphate hydrolases"/>
    <property type="match status" value="2"/>
</dbReference>
<keyword evidence="4 11" id="KW-0812">Transmembrane</keyword>
<organism evidence="13 14">
    <name type="scientific">Amborella trichopoda</name>
    <dbReference type="NCBI Taxonomy" id="13333"/>
    <lineage>
        <taxon>Eukaryota</taxon>
        <taxon>Viridiplantae</taxon>
        <taxon>Streptophyta</taxon>
        <taxon>Embryophyta</taxon>
        <taxon>Tracheophyta</taxon>
        <taxon>Spermatophyta</taxon>
        <taxon>Magnoliopsida</taxon>
        <taxon>Amborellales</taxon>
        <taxon>Amborellaceae</taxon>
        <taxon>Amborella</taxon>
    </lineage>
</organism>
<feature type="transmembrane region" description="Helical" evidence="11">
    <location>
        <begin position="680"/>
        <end position="709"/>
    </location>
</feature>
<name>W1NXT4_AMBTC</name>
<dbReference type="Pfam" id="PF01061">
    <property type="entry name" value="ABC2_membrane"/>
    <property type="match status" value="2"/>
</dbReference>
<keyword evidence="3" id="KW-0813">Transport</keyword>
<dbReference type="Pfam" id="PF14510">
    <property type="entry name" value="ABC_trans_N"/>
    <property type="match status" value="1"/>
</dbReference>
<keyword evidence="6" id="KW-0547">Nucleotide-binding</keyword>
<dbReference type="FunFam" id="3.40.50.300:FF:000179">
    <property type="entry name" value="ABC transporter G family member 34"/>
    <property type="match status" value="1"/>
</dbReference>
<dbReference type="FunFam" id="3.40.50.300:FF:000059">
    <property type="entry name" value="ABC transporter G family member 40"/>
    <property type="match status" value="1"/>
</dbReference>
<sequence>MESFNGGDAEIIVEEEEEEEEEHATISGNGEEGLETKDEDNYNLLKKIRSQLNSAGYVAPKVEVRFENLTVKTQVHIGKRALPTLANNIRDSLEQCLTASRLLPSKKQSLTILNNISGIVRPGRMTLLLGPPGSGKSTLMLALAGKLQLTLKTSGTVTYNGELLGNFVARRTSAYISQTDNHIGELTVRESLDFAARCQGASDIWAGCASDQAILEAEREMDVFTKASSLGRKHNLATEYVMRVLGLDACADTIVGNDMVRGISGGQKKRVTTGEMVIGPRKTLFMDEISTGLDASTTFQIVKCIRNFAHIMEGTVLMALLQPAPETFELFDDIILLCEGQIIYQGPRTSVVDFFQSLGFKLPPRKDVADFLLEVTSLKDQGQYWADDSQCHMFLSTNFSDAFEQSEYGRVIQSTLSVSDDKANMIHSALAHKDFDVSKWELFKACFAREVLLVNRHRTLYFFRACDVAFVGLITCTMYLQTRNHANDEINGNLYLSCLFFGLLHMIFNAFSETSMLISRLPVFYKQRDNLFYPAWAFSIPSWILRIPFSIIQALIWSCIVYYSVGFAPDCGRFFRFVFLYFSVHQMALGLFVLLAALAQDMIAVSSYAAFSNLLMILLGGFILPRGSLKPWLNWGYWISPLSYGQMAASANEFSAPRWMKKSTVRHNILQSHGMPEKDYWYWLGVGVLLAFNILFNALSIMALSYLYAPGKSHLVIPSDESAAKVDGSHSTREVSMTELLKTSELSTTLAVGRKSTRANPPQRMILPFQPLTMTFHDVNYYVDVPKGGSLGKKLQILSNVSGVFRPGVLTALVGASGAGKTTLLDVLAGRKTSGYIEGDIRISGHLKEQKTFARISGYVEQSDIHSPNITVEESLQFSSWLRLPKEATSENRLEFVEEVMNLVELHTLRHALVGISGSTGLSTEQRKRLTIAVELVANPSIIFMDEPTSGLDARAAALVMRAIRKTADTGRTVVCTVHQPSIVIFEAFDELLLLKQGGQVIFGGPLGEHSQLMINYFQAIPGVPAIRDGYNPATWILEICTQACKQKISLDFASIYQNSDQYREIEGLIKDCSIPVAGSEPLKFSLEFSQGYLMQFKLCFWKINLAYWRNPPYNVVRFYFSTICGLILGSVFWNIGSKRDTIQDVSNIMGALYLVCMFLGVNNATSIQSIVYLERTVYYRESSSGMYSPFPFAAAQALVEIPYVAIQTMLFGCTTYFMIGFERTIVKFLKYLIVMYLTFLYFTFYGMMAVGVSSSQHLAATFASTFYSIWNLLSGFLIPKARIPVWWIWFHYICPVAWTLRGIVSSQLGDVESELVGPGFRGTVKEYLKIYLDYDSSMISVSIYVLVAFSFFFFAMFAVSIRFLNYQKR</sequence>
<evidence type="ECO:0000259" key="12">
    <source>
        <dbReference type="PROSITE" id="PS50893"/>
    </source>
</evidence>
<evidence type="ECO:0000256" key="1">
    <source>
        <dbReference type="ARBA" id="ARBA00004141"/>
    </source>
</evidence>
<feature type="domain" description="ABC transporter" evidence="12">
    <location>
        <begin position="97"/>
        <end position="364"/>
    </location>
</feature>
<feature type="transmembrane region" description="Helical" evidence="11">
    <location>
        <begin position="543"/>
        <end position="565"/>
    </location>
</feature>
<dbReference type="InterPro" id="IPR043926">
    <property type="entry name" value="ABCG_dom"/>
</dbReference>
<dbReference type="InterPro" id="IPR034001">
    <property type="entry name" value="ABCG_PDR_1"/>
</dbReference>
<dbReference type="Pfam" id="PF00005">
    <property type="entry name" value="ABC_tran"/>
    <property type="match status" value="2"/>
</dbReference>
<dbReference type="CDD" id="cd03232">
    <property type="entry name" value="ABCG_PDR_domain2"/>
    <property type="match status" value="1"/>
</dbReference>
<accession>W1NXT4</accession>
<keyword evidence="14" id="KW-1185">Reference proteome</keyword>
<feature type="transmembrane region" description="Helical" evidence="11">
    <location>
        <begin position="577"/>
        <end position="599"/>
    </location>
</feature>
<feature type="transmembrane region" description="Helical" evidence="11">
    <location>
        <begin position="1232"/>
        <end position="1253"/>
    </location>
</feature>
<feature type="region of interest" description="Disordered" evidence="10">
    <location>
        <begin position="1"/>
        <end position="37"/>
    </location>
</feature>
<feature type="transmembrane region" description="Helical" evidence="11">
    <location>
        <begin position="1119"/>
        <end position="1137"/>
    </location>
</feature>
<feature type="transmembrane region" description="Helical" evidence="11">
    <location>
        <begin position="461"/>
        <end position="480"/>
    </location>
</feature>
<keyword evidence="7" id="KW-0067">ATP-binding</keyword>
<dbReference type="InterPro" id="IPR003439">
    <property type="entry name" value="ABC_transporter-like_ATP-bd"/>
</dbReference>
<dbReference type="InterPro" id="IPR027417">
    <property type="entry name" value="P-loop_NTPase"/>
</dbReference>
<feature type="transmembrane region" description="Helical" evidence="11">
    <location>
        <begin position="605"/>
        <end position="624"/>
    </location>
</feature>
<evidence type="ECO:0000313" key="14">
    <source>
        <dbReference type="Proteomes" id="UP000017836"/>
    </source>
</evidence>
<dbReference type="GO" id="GO:0005524">
    <property type="term" value="F:ATP binding"/>
    <property type="evidence" value="ECO:0007669"/>
    <property type="project" value="UniProtKB-KW"/>
</dbReference>
<evidence type="ECO:0000256" key="2">
    <source>
        <dbReference type="ARBA" id="ARBA00006012"/>
    </source>
</evidence>
<feature type="transmembrane region" description="Helical" evidence="11">
    <location>
        <begin position="492"/>
        <end position="511"/>
    </location>
</feature>
<dbReference type="GO" id="GO:0005886">
    <property type="term" value="C:plasma membrane"/>
    <property type="evidence" value="ECO:0007669"/>
    <property type="project" value="UniProtKB-ARBA"/>
</dbReference>
<dbReference type="InterPro" id="IPR013581">
    <property type="entry name" value="PDR_assoc"/>
</dbReference>
<dbReference type="GO" id="GO:0140359">
    <property type="term" value="F:ABC-type transporter activity"/>
    <property type="evidence" value="ECO:0007669"/>
    <property type="project" value="InterPro"/>
</dbReference>
<feature type="transmembrane region" description="Helical" evidence="11">
    <location>
        <begin position="1342"/>
        <end position="1365"/>
    </location>
</feature>
<evidence type="ECO:0000256" key="7">
    <source>
        <dbReference type="ARBA" id="ARBA00022840"/>
    </source>
</evidence>
<feature type="transmembrane region" description="Helical" evidence="11">
    <location>
        <begin position="1194"/>
        <end position="1220"/>
    </location>
</feature>
<keyword evidence="8 11" id="KW-1133">Transmembrane helix</keyword>
<evidence type="ECO:0000313" key="13">
    <source>
        <dbReference type="EMBL" id="ERM99499.1"/>
    </source>
</evidence>
<dbReference type="Gramene" id="ERM99499">
    <property type="protein sequence ID" value="ERM99499"/>
    <property type="gene ID" value="AMTR_s00088p00030260"/>
</dbReference>
<evidence type="ECO:0000256" key="4">
    <source>
        <dbReference type="ARBA" id="ARBA00022692"/>
    </source>
</evidence>
<feature type="transmembrane region" description="Helical" evidence="11">
    <location>
        <begin position="1149"/>
        <end position="1174"/>
    </location>
</feature>